<feature type="transmembrane region" description="Helical" evidence="10">
    <location>
        <begin position="365"/>
        <end position="385"/>
    </location>
</feature>
<dbReference type="Gene3D" id="3.40.50.300">
    <property type="entry name" value="P-loop containing nucleotide triphosphate hydrolases"/>
    <property type="match status" value="1"/>
</dbReference>
<feature type="non-terminal residue" evidence="12">
    <location>
        <position position="1"/>
    </location>
</feature>
<sequence>MALARCVSVAPDSTSAVDSLMPSKVENGILKFPLTFWIKETVGPNLVNKDKEMFKDLSDCFKLNCLTRRTVKKPKRKKIKYNEEDTETKKGPPPVSYFSLFRYATCWDAILIAVGLVSSAGTGISFPAMVIFFGDITQGFVNNGQNGSTATNVSVCTPLNSTSIYNTNLDEPEDLMVIVERFAIAVSIIGAAVALFGYLFVSSLNASAENQVFRIRALFFQSIIRQDIGWYDVTSTNDFASKITEDLNKIQEGIGEKIGMFLFSLVGFLAGLVNAFIYGWELTLVILAPMPVLVIGLGFLGKVTSNLAEKESQAYSKAGGIAEEVISGIRTVVAFGGAEKEVERYQKSLVSAQEAGIKRGQLTGISLGISMLVLYGAYALAFWFGTKLILDGLLNCVVVYDASNLLIVFFSVLGAAFSIGQLPTYLESFASAKGSAAAIFHVIERVPAIDSASDEGEEPKEFNGKIKFENIHFNYPSRPDVKILKGLNIEIEPGQTVALVGSSGCGKSTCIQLVQRFYDVESGKITIDGRDIRDLHVGWLRGHIGVVGQEPVLFGTSIKENIRYGKVGVGDEAIIRAAKEANAHDFITKLPQ</sequence>
<dbReference type="PANTHER" id="PTHR43394:SF27">
    <property type="entry name" value="ATP-DEPENDENT TRANSLOCASE ABCB1-LIKE"/>
    <property type="match status" value="1"/>
</dbReference>
<keyword evidence="7" id="KW-0067">ATP-binding</keyword>
<evidence type="ECO:0000259" key="11">
    <source>
        <dbReference type="PROSITE" id="PS50929"/>
    </source>
</evidence>
<dbReference type="FunFam" id="1.20.1560.10:FF:000018">
    <property type="entry name" value="ATP-binding cassette subfamily B member 11"/>
    <property type="match status" value="1"/>
</dbReference>
<dbReference type="SUPFAM" id="SSF90123">
    <property type="entry name" value="ABC transporter transmembrane region"/>
    <property type="match status" value="1"/>
</dbReference>
<feature type="domain" description="ABC transmembrane type-1" evidence="11">
    <location>
        <begin position="113"/>
        <end position="431"/>
    </location>
</feature>
<dbReference type="InterPro" id="IPR003439">
    <property type="entry name" value="ABC_transporter-like_ATP-bd"/>
</dbReference>
<dbReference type="AlphaFoldDB" id="A0AA88L7Q4"/>
<feature type="transmembrane region" description="Helical" evidence="10">
    <location>
        <begin position="258"/>
        <end position="278"/>
    </location>
</feature>
<evidence type="ECO:0000256" key="7">
    <source>
        <dbReference type="ARBA" id="ARBA00022840"/>
    </source>
</evidence>
<dbReference type="Pfam" id="PF00664">
    <property type="entry name" value="ABC_membrane"/>
    <property type="match status" value="1"/>
</dbReference>
<dbReference type="GO" id="GO:0005524">
    <property type="term" value="F:ATP binding"/>
    <property type="evidence" value="ECO:0007669"/>
    <property type="project" value="UniProtKB-KW"/>
</dbReference>
<dbReference type="CDD" id="cd18577">
    <property type="entry name" value="ABC_6TM_Pgp_ABCB1_D1_like"/>
    <property type="match status" value="1"/>
</dbReference>
<evidence type="ECO:0000256" key="1">
    <source>
        <dbReference type="ARBA" id="ARBA00004141"/>
    </source>
</evidence>
<keyword evidence="13" id="KW-1185">Reference proteome</keyword>
<gene>
    <name evidence="12" type="ORF">QYM36_004086</name>
</gene>
<keyword evidence="9 10" id="KW-0472">Membrane</keyword>
<keyword evidence="3" id="KW-0813">Transport</keyword>
<dbReference type="Proteomes" id="UP001187531">
    <property type="component" value="Unassembled WGS sequence"/>
</dbReference>
<dbReference type="Pfam" id="PF00005">
    <property type="entry name" value="ABC_tran"/>
    <property type="match status" value="1"/>
</dbReference>
<evidence type="ECO:0000313" key="12">
    <source>
        <dbReference type="EMBL" id="KAK2720057.1"/>
    </source>
</evidence>
<dbReference type="InterPro" id="IPR039421">
    <property type="entry name" value="Type_1_exporter"/>
</dbReference>
<keyword evidence="8 10" id="KW-1133">Transmembrane helix</keyword>
<evidence type="ECO:0000256" key="8">
    <source>
        <dbReference type="ARBA" id="ARBA00022989"/>
    </source>
</evidence>
<dbReference type="InterPro" id="IPR011527">
    <property type="entry name" value="ABC1_TM_dom"/>
</dbReference>
<dbReference type="PANTHER" id="PTHR43394">
    <property type="entry name" value="ATP-DEPENDENT PERMEASE MDL1, MITOCHONDRIAL"/>
    <property type="match status" value="1"/>
</dbReference>
<dbReference type="GO" id="GO:0016887">
    <property type="term" value="F:ATP hydrolysis activity"/>
    <property type="evidence" value="ECO:0007669"/>
    <property type="project" value="InterPro"/>
</dbReference>
<feature type="transmembrane region" description="Helical" evidence="10">
    <location>
        <begin position="284"/>
        <end position="301"/>
    </location>
</feature>
<keyword evidence="6" id="KW-0547">Nucleotide-binding</keyword>
<evidence type="ECO:0000256" key="10">
    <source>
        <dbReference type="SAM" id="Phobius"/>
    </source>
</evidence>
<comment type="caution">
    <text evidence="12">The sequence shown here is derived from an EMBL/GenBank/DDBJ whole genome shotgun (WGS) entry which is preliminary data.</text>
</comment>
<dbReference type="EMBL" id="JAVRJZ010000007">
    <property type="protein sequence ID" value="KAK2720057.1"/>
    <property type="molecule type" value="Genomic_DNA"/>
</dbReference>
<evidence type="ECO:0000256" key="6">
    <source>
        <dbReference type="ARBA" id="ARBA00022741"/>
    </source>
</evidence>
<evidence type="ECO:0000256" key="2">
    <source>
        <dbReference type="ARBA" id="ARBA00007577"/>
    </source>
</evidence>
<evidence type="ECO:0000256" key="3">
    <source>
        <dbReference type="ARBA" id="ARBA00022448"/>
    </source>
</evidence>
<dbReference type="Gene3D" id="1.20.1560.10">
    <property type="entry name" value="ABC transporter type 1, transmembrane domain"/>
    <property type="match status" value="1"/>
</dbReference>
<dbReference type="GO" id="GO:0015421">
    <property type="term" value="F:ABC-type oligopeptide transporter activity"/>
    <property type="evidence" value="ECO:0007669"/>
    <property type="project" value="TreeGrafter"/>
</dbReference>
<dbReference type="InterPro" id="IPR027417">
    <property type="entry name" value="P-loop_NTPase"/>
</dbReference>
<protein>
    <recommendedName>
        <fullName evidence="11">ABC transmembrane type-1 domain-containing protein</fullName>
    </recommendedName>
</protein>
<evidence type="ECO:0000313" key="13">
    <source>
        <dbReference type="Proteomes" id="UP001187531"/>
    </source>
</evidence>
<comment type="similarity">
    <text evidence="2">Belongs to the ABC transporter superfamily. ABCB family. Multidrug resistance exporter (TC 3.A.1.201) subfamily.</text>
</comment>
<proteinExistence type="inferred from homology"/>
<evidence type="ECO:0000256" key="4">
    <source>
        <dbReference type="ARBA" id="ARBA00022692"/>
    </source>
</evidence>
<dbReference type="InterPro" id="IPR036640">
    <property type="entry name" value="ABC1_TM_sf"/>
</dbReference>
<feature type="transmembrane region" description="Helical" evidence="10">
    <location>
        <begin position="109"/>
        <end position="133"/>
    </location>
</feature>
<dbReference type="SUPFAM" id="SSF52540">
    <property type="entry name" value="P-loop containing nucleoside triphosphate hydrolases"/>
    <property type="match status" value="1"/>
</dbReference>
<evidence type="ECO:0000256" key="5">
    <source>
        <dbReference type="ARBA" id="ARBA00022737"/>
    </source>
</evidence>
<dbReference type="PROSITE" id="PS50929">
    <property type="entry name" value="ABC_TM1F"/>
    <property type="match status" value="1"/>
</dbReference>
<accession>A0AA88L7Q4</accession>
<reference evidence="12" key="1">
    <citation type="submission" date="2023-07" db="EMBL/GenBank/DDBJ databases">
        <title>Chromosome-level genome assembly of Artemia franciscana.</title>
        <authorList>
            <person name="Jo E."/>
        </authorList>
    </citation>
    <scope>NUCLEOTIDE SEQUENCE</scope>
    <source>
        <tissue evidence="12">Whole body</tissue>
    </source>
</reference>
<feature type="transmembrane region" description="Helical" evidence="10">
    <location>
        <begin position="405"/>
        <end position="426"/>
    </location>
</feature>
<evidence type="ECO:0000256" key="9">
    <source>
        <dbReference type="ARBA" id="ARBA00023136"/>
    </source>
</evidence>
<organism evidence="12 13">
    <name type="scientific">Artemia franciscana</name>
    <name type="common">Brine shrimp</name>
    <name type="synonym">Artemia sanfranciscana</name>
    <dbReference type="NCBI Taxonomy" id="6661"/>
    <lineage>
        <taxon>Eukaryota</taxon>
        <taxon>Metazoa</taxon>
        <taxon>Ecdysozoa</taxon>
        <taxon>Arthropoda</taxon>
        <taxon>Crustacea</taxon>
        <taxon>Branchiopoda</taxon>
        <taxon>Anostraca</taxon>
        <taxon>Artemiidae</taxon>
        <taxon>Artemia</taxon>
    </lineage>
</organism>
<dbReference type="GO" id="GO:0090374">
    <property type="term" value="P:oligopeptide export from mitochondrion"/>
    <property type="evidence" value="ECO:0007669"/>
    <property type="project" value="TreeGrafter"/>
</dbReference>
<keyword evidence="4 10" id="KW-0812">Transmembrane</keyword>
<keyword evidence="5" id="KW-0677">Repeat</keyword>
<feature type="transmembrane region" description="Helical" evidence="10">
    <location>
        <begin position="182"/>
        <end position="201"/>
    </location>
</feature>
<name>A0AA88L7Q4_ARTSF</name>
<dbReference type="GO" id="GO:0005743">
    <property type="term" value="C:mitochondrial inner membrane"/>
    <property type="evidence" value="ECO:0007669"/>
    <property type="project" value="TreeGrafter"/>
</dbReference>
<comment type="subcellular location">
    <subcellularLocation>
        <location evidence="1">Membrane</location>
        <topology evidence="1">Multi-pass membrane protein</topology>
    </subcellularLocation>
</comment>